<reference evidence="6 7" key="1">
    <citation type="submission" date="2022-10" db="EMBL/GenBank/DDBJ databases">
        <title>Identification of biosynthetic pathway for the production of the potent trypsin inhibitor radiosumin.</title>
        <authorList>
            <person name="Fewer D.P."/>
            <person name="Delbaje E."/>
            <person name="Ouyang X."/>
            <person name="Agostino P.D."/>
            <person name="Wahlsten M."/>
            <person name="Jokela J."/>
            <person name="Permi P."/>
            <person name="Haapaniemi E."/>
            <person name="Koistinen H."/>
        </authorList>
    </citation>
    <scope>NUCLEOTIDE SEQUENCE [LARGE SCALE GENOMIC DNA]</scope>
    <source>
        <strain evidence="6 7">NIES-515</strain>
    </source>
</reference>
<dbReference type="InterPro" id="IPR051171">
    <property type="entry name" value="CaCA"/>
</dbReference>
<keyword evidence="7" id="KW-1185">Reference proteome</keyword>
<evidence type="ECO:0000256" key="3">
    <source>
        <dbReference type="ARBA" id="ARBA00022837"/>
    </source>
</evidence>
<dbReference type="RefSeq" id="WP_263743926.1">
    <property type="nucleotide sequence ID" value="NZ_JAOWRF010000036.1"/>
</dbReference>
<dbReference type="SUPFAM" id="SSF141072">
    <property type="entry name" value="CalX-like"/>
    <property type="match status" value="1"/>
</dbReference>
<keyword evidence="2" id="KW-0677">Repeat</keyword>
<evidence type="ECO:0000256" key="1">
    <source>
        <dbReference type="ARBA" id="ARBA00022729"/>
    </source>
</evidence>
<dbReference type="InterPro" id="IPR003644">
    <property type="entry name" value="Calx_beta"/>
</dbReference>
<evidence type="ECO:0000313" key="7">
    <source>
        <dbReference type="Proteomes" id="UP001526143"/>
    </source>
</evidence>
<dbReference type="SMART" id="SM00237">
    <property type="entry name" value="Calx_beta"/>
    <property type="match status" value="1"/>
</dbReference>
<sequence length="192" mass="20498">MNDCQFKSTTKYTKLLLGSEQDSFDVNEAVAVTLPIIRELAPSLMTTIRANCPKLQLAIALSLKGMMASNLSALLSPQGKAINSAVSVNYTTANGTAIAGDDYTATNGKLTFAARETSKTVTVQVKGDRIEETDENFFLNLANATNAAIAPNAAIARAAIRFPDMRLEPDAIVPEIPHHGLRAPVTLPVLLK</sequence>
<evidence type="ECO:0000256" key="2">
    <source>
        <dbReference type="ARBA" id="ARBA00022737"/>
    </source>
</evidence>
<keyword evidence="3" id="KW-0106">Calcium</keyword>
<name>A0ABT3ATH1_9CYAN</name>
<evidence type="ECO:0000256" key="4">
    <source>
        <dbReference type="ARBA" id="ARBA00023065"/>
    </source>
</evidence>
<dbReference type="Gene3D" id="2.60.40.2030">
    <property type="match status" value="1"/>
</dbReference>
<dbReference type="PANTHER" id="PTHR11878">
    <property type="entry name" value="SODIUM/CALCIUM EXCHANGER"/>
    <property type="match status" value="1"/>
</dbReference>
<keyword evidence="4" id="KW-0813">Transport</keyword>
<dbReference type="PANTHER" id="PTHR11878:SF65">
    <property type="entry name" value="NA_CA-EXCHANGE PROTEIN, ISOFORM G"/>
    <property type="match status" value="1"/>
</dbReference>
<proteinExistence type="predicted"/>
<evidence type="ECO:0000313" key="6">
    <source>
        <dbReference type="EMBL" id="MCV3212416.1"/>
    </source>
</evidence>
<keyword evidence="4" id="KW-0406">Ion transport</keyword>
<organism evidence="6 7">
    <name type="scientific">Plectonema radiosum NIES-515</name>
    <dbReference type="NCBI Taxonomy" id="2986073"/>
    <lineage>
        <taxon>Bacteria</taxon>
        <taxon>Bacillati</taxon>
        <taxon>Cyanobacteriota</taxon>
        <taxon>Cyanophyceae</taxon>
        <taxon>Oscillatoriophycideae</taxon>
        <taxon>Oscillatoriales</taxon>
        <taxon>Microcoleaceae</taxon>
        <taxon>Plectonema</taxon>
    </lineage>
</organism>
<dbReference type="Pfam" id="PF03160">
    <property type="entry name" value="Calx-beta"/>
    <property type="match status" value="1"/>
</dbReference>
<comment type="caution">
    <text evidence="6">The sequence shown here is derived from an EMBL/GenBank/DDBJ whole genome shotgun (WGS) entry which is preliminary data.</text>
</comment>
<gene>
    <name evidence="6" type="ORF">OGM63_02530</name>
</gene>
<protein>
    <recommendedName>
        <fullName evidence="5">Calx-beta domain-containing protein</fullName>
    </recommendedName>
</protein>
<dbReference type="EMBL" id="JAOWRF010000036">
    <property type="protein sequence ID" value="MCV3212416.1"/>
    <property type="molecule type" value="Genomic_DNA"/>
</dbReference>
<feature type="domain" description="Calx-beta" evidence="5">
    <location>
        <begin position="56"/>
        <end position="142"/>
    </location>
</feature>
<keyword evidence="1" id="KW-0732">Signal</keyword>
<accession>A0ABT3ATH1</accession>
<dbReference type="InterPro" id="IPR038081">
    <property type="entry name" value="CalX-like_sf"/>
</dbReference>
<evidence type="ECO:0000259" key="5">
    <source>
        <dbReference type="SMART" id="SM00237"/>
    </source>
</evidence>
<dbReference type="Proteomes" id="UP001526143">
    <property type="component" value="Unassembled WGS sequence"/>
</dbReference>